<comment type="similarity">
    <text evidence="2 10">Belongs to the binding-protein-dependent transport system permease family. CysTW subfamily.</text>
</comment>
<feature type="transmembrane region" description="Helical" evidence="9">
    <location>
        <begin position="79"/>
        <end position="105"/>
    </location>
</feature>
<feature type="domain" description="ABC transmembrane type-1" evidence="11">
    <location>
        <begin position="8"/>
        <end position="216"/>
    </location>
</feature>
<gene>
    <name evidence="12" type="primary">modB</name>
    <name evidence="12" type="ORF">NC799_13185</name>
</gene>
<keyword evidence="7 9" id="KW-1133">Transmembrane helix</keyword>
<keyword evidence="8 9" id="KW-0472">Membrane</keyword>
<evidence type="ECO:0000256" key="9">
    <source>
        <dbReference type="RuleBase" id="RU363032"/>
    </source>
</evidence>
<reference evidence="12" key="1">
    <citation type="submission" date="2022-06" db="EMBL/GenBank/DDBJ databases">
        <title>Aquibacillus sp. a new bacterium isolated from soil saline samples.</title>
        <authorList>
            <person name="Galisteo C."/>
            <person name="De La Haba R."/>
            <person name="Sanchez-Porro C."/>
            <person name="Ventosa A."/>
        </authorList>
    </citation>
    <scope>NUCLEOTIDE SEQUENCE</scope>
    <source>
        <strain evidence="12">3ASR75-54</strain>
    </source>
</reference>
<evidence type="ECO:0000256" key="3">
    <source>
        <dbReference type="ARBA" id="ARBA00022448"/>
    </source>
</evidence>
<protein>
    <recommendedName>
        <fullName evidence="10">Molybdenum transport system permease</fullName>
    </recommendedName>
</protein>
<evidence type="ECO:0000256" key="1">
    <source>
        <dbReference type="ARBA" id="ARBA00004651"/>
    </source>
</evidence>
<dbReference type="Gene3D" id="1.10.3720.10">
    <property type="entry name" value="MetI-like"/>
    <property type="match status" value="1"/>
</dbReference>
<dbReference type="InterPro" id="IPR011867">
    <property type="entry name" value="ModB_ABC"/>
</dbReference>
<evidence type="ECO:0000256" key="8">
    <source>
        <dbReference type="ARBA" id="ARBA00023136"/>
    </source>
</evidence>
<dbReference type="SUPFAM" id="SSF161098">
    <property type="entry name" value="MetI-like"/>
    <property type="match status" value="1"/>
</dbReference>
<keyword evidence="5 10" id="KW-0500">Molybdenum</keyword>
<dbReference type="RefSeq" id="WP_272446914.1">
    <property type="nucleotide sequence ID" value="NZ_JAMQKC010000015.1"/>
</dbReference>
<keyword evidence="6 9" id="KW-0812">Transmembrane</keyword>
<comment type="function">
    <text evidence="10">Part of the binding-protein-dependent transport system for molybdenum; probably responsible for the translocation of the substrate across the membrane.</text>
</comment>
<dbReference type="GO" id="GO:0005886">
    <property type="term" value="C:plasma membrane"/>
    <property type="evidence" value="ECO:0007669"/>
    <property type="project" value="UniProtKB-SubCell"/>
</dbReference>
<keyword evidence="3 9" id="KW-0813">Transport</keyword>
<comment type="caution">
    <text evidence="12">The sequence shown here is derived from an EMBL/GenBank/DDBJ whole genome shotgun (WGS) entry which is preliminary data.</text>
</comment>
<feature type="transmembrane region" description="Helical" evidence="9">
    <location>
        <begin position="194"/>
        <end position="212"/>
    </location>
</feature>
<feature type="transmembrane region" description="Helical" evidence="9">
    <location>
        <begin position="46"/>
        <end position="67"/>
    </location>
</feature>
<feature type="transmembrane region" description="Helical" evidence="9">
    <location>
        <begin position="12"/>
        <end position="34"/>
    </location>
</feature>
<organism evidence="12 13">
    <name type="scientific">Aquibacillus salsiterrae</name>
    <dbReference type="NCBI Taxonomy" id="2950439"/>
    <lineage>
        <taxon>Bacteria</taxon>
        <taxon>Bacillati</taxon>
        <taxon>Bacillota</taxon>
        <taxon>Bacilli</taxon>
        <taxon>Bacillales</taxon>
        <taxon>Bacillaceae</taxon>
        <taxon>Aquibacillus</taxon>
    </lineage>
</organism>
<dbReference type="InterPro" id="IPR000515">
    <property type="entry name" value="MetI-like"/>
</dbReference>
<feature type="transmembrane region" description="Helical" evidence="9">
    <location>
        <begin position="133"/>
        <end position="154"/>
    </location>
</feature>
<evidence type="ECO:0000256" key="6">
    <source>
        <dbReference type="ARBA" id="ARBA00022692"/>
    </source>
</evidence>
<comment type="subcellular location">
    <subcellularLocation>
        <location evidence="1 9">Cell membrane</location>
        <topology evidence="1 9">Multi-pass membrane protein</topology>
    </subcellularLocation>
</comment>
<dbReference type="GO" id="GO:0015098">
    <property type="term" value="F:molybdate ion transmembrane transporter activity"/>
    <property type="evidence" value="ECO:0007669"/>
    <property type="project" value="UniProtKB-UniRule"/>
</dbReference>
<dbReference type="InterPro" id="IPR035906">
    <property type="entry name" value="MetI-like_sf"/>
</dbReference>
<evidence type="ECO:0000256" key="4">
    <source>
        <dbReference type="ARBA" id="ARBA00022475"/>
    </source>
</evidence>
<evidence type="ECO:0000313" key="13">
    <source>
        <dbReference type="Proteomes" id="UP001145069"/>
    </source>
</evidence>
<evidence type="ECO:0000256" key="7">
    <source>
        <dbReference type="ARBA" id="ARBA00022989"/>
    </source>
</evidence>
<evidence type="ECO:0000256" key="10">
    <source>
        <dbReference type="RuleBase" id="RU365097"/>
    </source>
</evidence>
<evidence type="ECO:0000256" key="5">
    <source>
        <dbReference type="ARBA" id="ARBA00022505"/>
    </source>
</evidence>
<name>A0A9X4AH12_9BACI</name>
<keyword evidence="4 10" id="KW-1003">Cell membrane</keyword>
<dbReference type="EMBL" id="JAMQKC010000015">
    <property type="protein sequence ID" value="MDC3417850.1"/>
    <property type="molecule type" value="Genomic_DNA"/>
</dbReference>
<evidence type="ECO:0000256" key="2">
    <source>
        <dbReference type="ARBA" id="ARBA00007069"/>
    </source>
</evidence>
<dbReference type="CDD" id="cd06261">
    <property type="entry name" value="TM_PBP2"/>
    <property type="match status" value="1"/>
</dbReference>
<evidence type="ECO:0000259" key="11">
    <source>
        <dbReference type="PROSITE" id="PS50928"/>
    </source>
</evidence>
<dbReference type="PANTHER" id="PTHR30183:SF3">
    <property type="entry name" value="MOLYBDENUM TRANSPORT SYSTEM PERMEASE PROTEIN MODB"/>
    <property type="match status" value="1"/>
</dbReference>
<dbReference type="Pfam" id="PF00528">
    <property type="entry name" value="BPD_transp_1"/>
    <property type="match status" value="1"/>
</dbReference>
<dbReference type="PROSITE" id="PS50928">
    <property type="entry name" value="ABC_TM1"/>
    <property type="match status" value="1"/>
</dbReference>
<accession>A0A9X4AH12</accession>
<sequence>MEWTWFPIKLSFFIATIATVITFFVAVLFAHIMVTRRVRMKPLVETFFFLPLVLPPTVIGFMLVIVFGKNSPFGRFIEYIVGSSIMFTATAAVLASATVAFPLMYQSVKTGFISIDENIVGAAKVDGASTIKILLFISLPLSIRSITAGVILSFTRAFGEFGATLMFAGNIPEVTQTIPTVIYLAIESGNVNLAWKYVGISIFISFLLLFSINQTNRQN</sequence>
<dbReference type="Proteomes" id="UP001145069">
    <property type="component" value="Unassembled WGS sequence"/>
</dbReference>
<dbReference type="AlphaFoldDB" id="A0A9X4AH12"/>
<dbReference type="NCBIfam" id="TIGR02141">
    <property type="entry name" value="modB_ABC"/>
    <property type="match status" value="1"/>
</dbReference>
<dbReference type="PANTHER" id="PTHR30183">
    <property type="entry name" value="MOLYBDENUM TRANSPORT SYSTEM PERMEASE PROTEIN MODB"/>
    <property type="match status" value="1"/>
</dbReference>
<proteinExistence type="inferred from homology"/>
<keyword evidence="13" id="KW-1185">Reference proteome</keyword>
<evidence type="ECO:0000313" key="12">
    <source>
        <dbReference type="EMBL" id="MDC3417850.1"/>
    </source>
</evidence>